<dbReference type="InterPro" id="IPR026832">
    <property type="entry name" value="Asteroid"/>
</dbReference>
<reference evidence="4" key="2">
    <citation type="submission" date="2023-06" db="EMBL/GenBank/DDBJ databases">
        <authorList>
            <consortium name="Lawrence Berkeley National Laboratory"/>
            <person name="Haridas S."/>
            <person name="Hensen N."/>
            <person name="Bonometti L."/>
            <person name="Westerberg I."/>
            <person name="Brannstrom I.O."/>
            <person name="Guillou S."/>
            <person name="Cros-Aarteil S."/>
            <person name="Calhoun S."/>
            <person name="Kuo A."/>
            <person name="Mondo S."/>
            <person name="Pangilinan J."/>
            <person name="Riley R."/>
            <person name="Labutti K."/>
            <person name="Andreopoulos B."/>
            <person name="Lipzen A."/>
            <person name="Chen C."/>
            <person name="Yanf M."/>
            <person name="Daum C."/>
            <person name="Ng V."/>
            <person name="Clum A."/>
            <person name="Steindorff A."/>
            <person name="Ohm R."/>
            <person name="Martin F."/>
            <person name="Silar P."/>
            <person name="Natvig D."/>
            <person name="Lalanne C."/>
            <person name="Gautier V."/>
            <person name="Ament-Velasquez S.L."/>
            <person name="Kruys A."/>
            <person name="Hutchinson M.I."/>
            <person name="Powell A.J."/>
            <person name="Barry K."/>
            <person name="Miller A.N."/>
            <person name="Grigoriev I.V."/>
            <person name="Debuchy R."/>
            <person name="Gladieux P."/>
            <person name="Thoren M.H."/>
            <person name="Johannesson H."/>
        </authorList>
    </citation>
    <scope>NUCLEOTIDE SEQUENCE</scope>
    <source>
        <strain evidence="4">CBS 168.71</strain>
    </source>
</reference>
<dbReference type="PANTHER" id="PTHR15665:SF1">
    <property type="entry name" value="PROTEIN ASTEROID HOMOLOG 1"/>
    <property type="match status" value="1"/>
</dbReference>
<dbReference type="GeneID" id="87836152"/>
<dbReference type="PANTHER" id="PTHR15665">
    <property type="entry name" value="ASTEROID PROTEIN"/>
    <property type="match status" value="1"/>
</dbReference>
<evidence type="ECO:0000256" key="2">
    <source>
        <dbReference type="SAM" id="MobiDB-lite"/>
    </source>
</evidence>
<dbReference type="InterPro" id="IPR039436">
    <property type="entry name" value="Asteroid_dom"/>
</dbReference>
<evidence type="ECO:0000256" key="1">
    <source>
        <dbReference type="ARBA" id="ARBA00007398"/>
    </source>
</evidence>
<dbReference type="RefSeq" id="XP_062658435.1">
    <property type="nucleotide sequence ID" value="XM_062799204.1"/>
</dbReference>
<evidence type="ECO:0000313" key="4">
    <source>
        <dbReference type="EMBL" id="KAK3294921.1"/>
    </source>
</evidence>
<protein>
    <submittedName>
        <fullName evidence="4">XPG domain containing-domain-containing protein</fullName>
    </submittedName>
</protein>
<gene>
    <name evidence="4" type="ORF">B0H64DRAFT_198043</name>
</gene>
<name>A0AAE0HFV3_9PEZI</name>
<dbReference type="EMBL" id="JAUEPN010000005">
    <property type="protein sequence ID" value="KAK3294921.1"/>
    <property type="molecule type" value="Genomic_DNA"/>
</dbReference>
<sequence>MGIPQLRRQLERYAERAVIETTNVVLDGPALAYHVLALCSRTTRKSSPFEQPSYELLGKTAIAWLGQIQKYGLSVSAIYFDSYLPSSKRPERIQRLIKLTRDLIKYQVAFQAGVPRPNSHHTVDANVDLFPDAWPTEKKTNLKPPVPPFLVPAVIDALRNSPEFGSRIKLVPGEADGFCARHVREHGGMVLTSDSDLLVYDLGEASGVIFLTDIDDDTETQKLRAPQYRPADLCRRLSIKPDTGLQHLAFEISRDPYLTLEQAVGKSKRGETASTSEEEYTEFMGQYLSPEVGSTLNTTQVSALDPRVSEIALRSLPTSSVATSSPSGDLNDSRLEMYLPFLLDYPSRTSAWEASKPTRQLGYAVLLSNLDHCNNIPAVFEMRRLQSISSGLDVGVPAPTEIDGLGTSLLALLSKIEAGMGKPELVWVMLAIYQDIVMTMDRAKGYPLSLELLRQDARGKLDSCSWDFLHLLAQTQGTFYSLRMLHQILEFSEHRTGAPTAILSGLSQLLLRLPPLSDFPTAKTFAKTISLVREEGGLSCLETLCADYEDVIPLIKSAREPQNNKKSKKRKQMASDEGNSKVRLSDPRSSNPFDLLAGAGD</sequence>
<feature type="region of interest" description="Disordered" evidence="2">
    <location>
        <begin position="559"/>
        <end position="601"/>
    </location>
</feature>
<comment type="caution">
    <text evidence="4">The sequence shown here is derived from an EMBL/GenBank/DDBJ whole genome shotgun (WGS) entry which is preliminary data.</text>
</comment>
<feature type="domain" description="Asteroid" evidence="3">
    <location>
        <begin position="147"/>
        <end position="394"/>
    </location>
</feature>
<dbReference type="Gene3D" id="3.40.50.1010">
    <property type="entry name" value="5'-nuclease"/>
    <property type="match status" value="1"/>
</dbReference>
<dbReference type="Pfam" id="PF12813">
    <property type="entry name" value="XPG_I_2"/>
    <property type="match status" value="1"/>
</dbReference>
<organism evidence="4 5">
    <name type="scientific">Chaetomium fimeti</name>
    <dbReference type="NCBI Taxonomy" id="1854472"/>
    <lineage>
        <taxon>Eukaryota</taxon>
        <taxon>Fungi</taxon>
        <taxon>Dikarya</taxon>
        <taxon>Ascomycota</taxon>
        <taxon>Pezizomycotina</taxon>
        <taxon>Sordariomycetes</taxon>
        <taxon>Sordariomycetidae</taxon>
        <taxon>Sordariales</taxon>
        <taxon>Chaetomiaceae</taxon>
        <taxon>Chaetomium</taxon>
    </lineage>
</organism>
<proteinExistence type="inferred from homology"/>
<dbReference type="InterPro" id="IPR029060">
    <property type="entry name" value="PIN-like_dom_sf"/>
</dbReference>
<reference evidence="4" key="1">
    <citation type="journal article" date="2023" name="Mol. Phylogenet. Evol.">
        <title>Genome-scale phylogeny and comparative genomics of the fungal order Sordariales.</title>
        <authorList>
            <person name="Hensen N."/>
            <person name="Bonometti L."/>
            <person name="Westerberg I."/>
            <person name="Brannstrom I.O."/>
            <person name="Guillou S."/>
            <person name="Cros-Aarteil S."/>
            <person name="Calhoun S."/>
            <person name="Haridas S."/>
            <person name="Kuo A."/>
            <person name="Mondo S."/>
            <person name="Pangilinan J."/>
            <person name="Riley R."/>
            <person name="LaButti K."/>
            <person name="Andreopoulos B."/>
            <person name="Lipzen A."/>
            <person name="Chen C."/>
            <person name="Yan M."/>
            <person name="Daum C."/>
            <person name="Ng V."/>
            <person name="Clum A."/>
            <person name="Steindorff A."/>
            <person name="Ohm R.A."/>
            <person name="Martin F."/>
            <person name="Silar P."/>
            <person name="Natvig D.O."/>
            <person name="Lalanne C."/>
            <person name="Gautier V."/>
            <person name="Ament-Velasquez S.L."/>
            <person name="Kruys A."/>
            <person name="Hutchinson M.I."/>
            <person name="Powell A.J."/>
            <person name="Barry K."/>
            <person name="Miller A.N."/>
            <person name="Grigoriev I.V."/>
            <person name="Debuchy R."/>
            <person name="Gladieux P."/>
            <person name="Hiltunen Thoren M."/>
            <person name="Johannesson H."/>
        </authorList>
    </citation>
    <scope>NUCLEOTIDE SEQUENCE</scope>
    <source>
        <strain evidence="4">CBS 168.71</strain>
    </source>
</reference>
<dbReference type="SUPFAM" id="SSF88723">
    <property type="entry name" value="PIN domain-like"/>
    <property type="match status" value="1"/>
</dbReference>
<dbReference type="Proteomes" id="UP001278766">
    <property type="component" value="Unassembled WGS sequence"/>
</dbReference>
<accession>A0AAE0HFV3</accession>
<keyword evidence="5" id="KW-1185">Reference proteome</keyword>
<dbReference type="AlphaFoldDB" id="A0AAE0HFV3"/>
<evidence type="ECO:0000259" key="3">
    <source>
        <dbReference type="Pfam" id="PF12813"/>
    </source>
</evidence>
<comment type="similarity">
    <text evidence="1">Belongs to the asteroid family.</text>
</comment>
<evidence type="ECO:0000313" key="5">
    <source>
        <dbReference type="Proteomes" id="UP001278766"/>
    </source>
</evidence>